<dbReference type="FunFam" id="3.30.390.30:FF:000001">
    <property type="entry name" value="Dihydrolipoyl dehydrogenase"/>
    <property type="match status" value="1"/>
</dbReference>
<evidence type="ECO:0000313" key="16">
    <source>
        <dbReference type="EMBL" id="GGJ04246.1"/>
    </source>
</evidence>
<evidence type="ECO:0000256" key="5">
    <source>
        <dbReference type="ARBA" id="ARBA00023002"/>
    </source>
</evidence>
<protein>
    <recommendedName>
        <fullName evidence="2 13">Dihydrolipoyl dehydrogenase</fullName>
        <ecNumber evidence="2 13">1.8.1.4</ecNumber>
    </recommendedName>
</protein>
<keyword evidence="3 13" id="KW-0285">Flavoprotein</keyword>
<keyword evidence="11" id="KW-0547">Nucleotide-binding</keyword>
<feature type="binding site" evidence="11">
    <location>
        <position position="52"/>
    </location>
    <ligand>
        <name>FAD</name>
        <dbReference type="ChEBI" id="CHEBI:57692"/>
    </ligand>
</feature>
<dbReference type="GO" id="GO:0004148">
    <property type="term" value="F:dihydrolipoyl dehydrogenase (NADH) activity"/>
    <property type="evidence" value="ECO:0007669"/>
    <property type="project" value="UniProtKB-EC"/>
</dbReference>
<evidence type="ECO:0000313" key="17">
    <source>
        <dbReference type="Proteomes" id="UP000661507"/>
    </source>
</evidence>
<keyword evidence="17" id="KW-1185">Reference proteome</keyword>
<comment type="caution">
    <text evidence="16">The sequence shown here is derived from an EMBL/GenBank/DDBJ whole genome shotgun (WGS) entry which is preliminary data.</text>
</comment>
<dbReference type="AlphaFoldDB" id="A0A917NKC1"/>
<dbReference type="PANTHER" id="PTHR22912:SF151">
    <property type="entry name" value="DIHYDROLIPOYL DEHYDROGENASE, MITOCHONDRIAL"/>
    <property type="match status" value="1"/>
</dbReference>
<keyword evidence="5 13" id="KW-0560">Oxidoreductase</keyword>
<feature type="binding site" evidence="11">
    <location>
        <position position="278"/>
    </location>
    <ligand>
        <name>NAD(+)</name>
        <dbReference type="ChEBI" id="CHEBI:57540"/>
    </ligand>
</feature>
<evidence type="ECO:0000256" key="12">
    <source>
        <dbReference type="PIRSR" id="PIRSR000350-4"/>
    </source>
</evidence>
<dbReference type="Gene3D" id="3.50.50.60">
    <property type="entry name" value="FAD/NAD(P)-binding domain"/>
    <property type="match status" value="2"/>
</dbReference>
<proteinExistence type="inferred from homology"/>
<feature type="binding site" evidence="11">
    <location>
        <position position="116"/>
    </location>
    <ligand>
        <name>FAD</name>
        <dbReference type="ChEBI" id="CHEBI:57692"/>
    </ligand>
</feature>
<dbReference type="Proteomes" id="UP000661507">
    <property type="component" value="Unassembled WGS sequence"/>
</dbReference>
<comment type="miscellaneous">
    <text evidence="13">The active site is a redox-active disulfide bond.</text>
</comment>
<dbReference type="InterPro" id="IPR001100">
    <property type="entry name" value="Pyr_nuc-diS_OxRdtase"/>
</dbReference>
<dbReference type="NCBIfam" id="TIGR01350">
    <property type="entry name" value="lipoamide_DH"/>
    <property type="match status" value="1"/>
</dbReference>
<keyword evidence="4 11" id="KW-0274">FAD</keyword>
<evidence type="ECO:0000259" key="14">
    <source>
        <dbReference type="Pfam" id="PF02852"/>
    </source>
</evidence>
<feature type="domain" description="FAD/NAD(P)-binding" evidence="15">
    <location>
        <begin position="5"/>
        <end position="334"/>
    </location>
</feature>
<dbReference type="EC" id="1.8.1.4" evidence="2 13"/>
<comment type="similarity">
    <text evidence="1 13">Belongs to the class-I pyridine nucleotide-disulfide oxidoreductase family.</text>
</comment>
<feature type="binding site" evidence="11">
    <location>
        <position position="209"/>
    </location>
    <ligand>
        <name>NAD(+)</name>
        <dbReference type="ChEBI" id="CHEBI:57540"/>
    </ligand>
</feature>
<dbReference type="PIRSF" id="PIRSF000350">
    <property type="entry name" value="Mercury_reductase_MerA"/>
    <property type="match status" value="1"/>
</dbReference>
<evidence type="ECO:0000256" key="7">
    <source>
        <dbReference type="ARBA" id="ARBA00023157"/>
    </source>
</evidence>
<dbReference type="InterPro" id="IPR023753">
    <property type="entry name" value="FAD/NAD-binding_dom"/>
</dbReference>
<keyword evidence="6 11" id="KW-0520">NAD</keyword>
<keyword evidence="8 13" id="KW-0676">Redox-active center</keyword>
<reference evidence="16" key="1">
    <citation type="journal article" date="2014" name="Int. J. Syst. Evol. Microbiol.">
        <title>Complete genome sequence of Corynebacterium casei LMG S-19264T (=DSM 44701T), isolated from a smear-ripened cheese.</title>
        <authorList>
            <consortium name="US DOE Joint Genome Institute (JGI-PGF)"/>
            <person name="Walter F."/>
            <person name="Albersmeier A."/>
            <person name="Kalinowski J."/>
            <person name="Ruckert C."/>
        </authorList>
    </citation>
    <scope>NUCLEOTIDE SEQUENCE</scope>
    <source>
        <strain evidence="16">CGMCC 1.3617</strain>
    </source>
</reference>
<evidence type="ECO:0000256" key="9">
    <source>
        <dbReference type="ARBA" id="ARBA00049187"/>
    </source>
</evidence>
<dbReference type="Gene3D" id="3.30.390.30">
    <property type="match status" value="1"/>
</dbReference>
<feature type="domain" description="Pyridine nucleotide-disulphide oxidoreductase dimerisation" evidence="14">
    <location>
        <begin position="353"/>
        <end position="462"/>
    </location>
</feature>
<dbReference type="SUPFAM" id="SSF51905">
    <property type="entry name" value="FAD/NAD(P)-binding domain"/>
    <property type="match status" value="1"/>
</dbReference>
<dbReference type="GO" id="GO:1990234">
    <property type="term" value="C:transferase complex"/>
    <property type="evidence" value="ECO:0007669"/>
    <property type="project" value="UniProtKB-ARBA"/>
</dbReference>
<feature type="binding site" evidence="11">
    <location>
        <begin position="149"/>
        <end position="151"/>
    </location>
    <ligand>
        <name>FAD</name>
        <dbReference type="ChEBI" id="CHEBI:57692"/>
    </ligand>
</feature>
<dbReference type="InterPro" id="IPR050151">
    <property type="entry name" value="Class-I_Pyr_Nuc-Dis_Oxidored"/>
</dbReference>
<dbReference type="InterPro" id="IPR006258">
    <property type="entry name" value="Lipoamide_DH"/>
</dbReference>
<evidence type="ECO:0000256" key="1">
    <source>
        <dbReference type="ARBA" id="ARBA00007532"/>
    </source>
</evidence>
<feature type="binding site" evidence="11">
    <location>
        <begin position="325"/>
        <end position="328"/>
    </location>
    <ligand>
        <name>FAD</name>
        <dbReference type="ChEBI" id="CHEBI:57692"/>
    </ligand>
</feature>
<dbReference type="Pfam" id="PF02852">
    <property type="entry name" value="Pyr_redox_dim"/>
    <property type="match status" value="1"/>
</dbReference>
<dbReference type="InterPro" id="IPR036188">
    <property type="entry name" value="FAD/NAD-bd_sf"/>
</dbReference>
<feature type="disulfide bond" description="Redox-active" evidence="12">
    <location>
        <begin position="43"/>
        <end position="48"/>
    </location>
</feature>
<dbReference type="InterPro" id="IPR016156">
    <property type="entry name" value="FAD/NAD-linked_Rdtase_dimer_sf"/>
</dbReference>
<dbReference type="GO" id="GO:0050660">
    <property type="term" value="F:flavin adenine dinucleotide binding"/>
    <property type="evidence" value="ECO:0007669"/>
    <property type="project" value="InterPro"/>
</dbReference>
<evidence type="ECO:0000256" key="4">
    <source>
        <dbReference type="ARBA" id="ARBA00022827"/>
    </source>
</evidence>
<comment type="cofactor">
    <cofactor evidence="11 13">
        <name>FAD</name>
        <dbReference type="ChEBI" id="CHEBI:57692"/>
    </cofactor>
    <text evidence="11 13">Binds 1 FAD per subunit.</text>
</comment>
<feature type="binding site" evidence="11">
    <location>
        <position position="319"/>
    </location>
    <ligand>
        <name>FAD</name>
        <dbReference type="ChEBI" id="CHEBI:57692"/>
    </ligand>
</feature>
<evidence type="ECO:0000256" key="10">
    <source>
        <dbReference type="PIRSR" id="PIRSR000350-2"/>
    </source>
</evidence>
<comment type="catalytic activity">
    <reaction evidence="9 13">
        <text>N(6)-[(R)-dihydrolipoyl]-L-lysyl-[protein] + NAD(+) = N(6)-[(R)-lipoyl]-L-lysyl-[protein] + NADH + H(+)</text>
        <dbReference type="Rhea" id="RHEA:15045"/>
        <dbReference type="Rhea" id="RHEA-COMP:10474"/>
        <dbReference type="Rhea" id="RHEA-COMP:10475"/>
        <dbReference type="ChEBI" id="CHEBI:15378"/>
        <dbReference type="ChEBI" id="CHEBI:57540"/>
        <dbReference type="ChEBI" id="CHEBI:57945"/>
        <dbReference type="ChEBI" id="CHEBI:83099"/>
        <dbReference type="ChEBI" id="CHEBI:83100"/>
        <dbReference type="EC" id="1.8.1.4"/>
    </reaction>
</comment>
<evidence type="ECO:0000259" key="15">
    <source>
        <dbReference type="Pfam" id="PF07992"/>
    </source>
</evidence>
<keyword evidence="7" id="KW-1015">Disulfide bond</keyword>
<dbReference type="SUPFAM" id="SSF55424">
    <property type="entry name" value="FAD/NAD-linked reductases, dimerisation (C-terminal) domain"/>
    <property type="match status" value="1"/>
</dbReference>
<evidence type="ECO:0000256" key="6">
    <source>
        <dbReference type="ARBA" id="ARBA00023027"/>
    </source>
</evidence>
<dbReference type="EMBL" id="BMKW01000002">
    <property type="protein sequence ID" value="GGJ04246.1"/>
    <property type="molecule type" value="Genomic_DNA"/>
</dbReference>
<evidence type="ECO:0000256" key="11">
    <source>
        <dbReference type="PIRSR" id="PIRSR000350-3"/>
    </source>
</evidence>
<feature type="binding site" evidence="11">
    <location>
        <begin position="186"/>
        <end position="193"/>
    </location>
    <ligand>
        <name>NAD(+)</name>
        <dbReference type="ChEBI" id="CHEBI:57540"/>
    </ligand>
</feature>
<dbReference type="RefSeq" id="WP_188965737.1">
    <property type="nucleotide sequence ID" value="NZ_BMKW01000002.1"/>
</dbReference>
<dbReference type="PRINTS" id="PR00368">
    <property type="entry name" value="FADPNR"/>
</dbReference>
<feature type="active site" description="Proton acceptor" evidence="10">
    <location>
        <position position="451"/>
    </location>
</feature>
<dbReference type="InterPro" id="IPR012999">
    <property type="entry name" value="Pyr_OxRdtase_I_AS"/>
</dbReference>
<evidence type="ECO:0000256" key="13">
    <source>
        <dbReference type="RuleBase" id="RU003692"/>
    </source>
</evidence>
<accession>A0A917NKC1</accession>
<dbReference type="GO" id="GO:0005737">
    <property type="term" value="C:cytoplasm"/>
    <property type="evidence" value="ECO:0007669"/>
    <property type="project" value="UniProtKB-ARBA"/>
</dbReference>
<dbReference type="PRINTS" id="PR00411">
    <property type="entry name" value="PNDRDTASEI"/>
</dbReference>
<reference evidence="16" key="2">
    <citation type="submission" date="2020-09" db="EMBL/GenBank/DDBJ databases">
        <authorList>
            <person name="Sun Q."/>
            <person name="Zhou Y."/>
        </authorList>
    </citation>
    <scope>NUCLEOTIDE SEQUENCE</scope>
    <source>
        <strain evidence="16">CGMCC 1.3617</strain>
    </source>
</reference>
<dbReference type="PROSITE" id="PS00076">
    <property type="entry name" value="PYRIDINE_REDOX_1"/>
    <property type="match status" value="1"/>
</dbReference>
<dbReference type="GO" id="GO:0006103">
    <property type="term" value="P:2-oxoglutarate metabolic process"/>
    <property type="evidence" value="ECO:0007669"/>
    <property type="project" value="TreeGrafter"/>
</dbReference>
<dbReference type="InterPro" id="IPR004099">
    <property type="entry name" value="Pyr_nucl-diS_OxRdtase_dimer"/>
</dbReference>
<dbReference type="FunFam" id="3.50.50.60:FF:000025">
    <property type="entry name" value="Dihydrolipoyl dehydrogenase"/>
    <property type="match status" value="1"/>
</dbReference>
<organism evidence="16 17">
    <name type="scientific">Neoroseomonas lacus</name>
    <dbReference type="NCBI Taxonomy" id="287609"/>
    <lineage>
        <taxon>Bacteria</taxon>
        <taxon>Pseudomonadati</taxon>
        <taxon>Pseudomonadota</taxon>
        <taxon>Alphaproteobacteria</taxon>
        <taxon>Acetobacterales</taxon>
        <taxon>Acetobacteraceae</taxon>
        <taxon>Neoroseomonas</taxon>
    </lineage>
</organism>
<dbReference type="PANTHER" id="PTHR22912">
    <property type="entry name" value="DISULFIDE OXIDOREDUCTASE"/>
    <property type="match status" value="1"/>
</dbReference>
<dbReference type="GO" id="GO:0045333">
    <property type="term" value="P:cellular respiration"/>
    <property type="evidence" value="ECO:0007669"/>
    <property type="project" value="UniProtKB-ARBA"/>
</dbReference>
<evidence type="ECO:0000256" key="2">
    <source>
        <dbReference type="ARBA" id="ARBA00012608"/>
    </source>
</evidence>
<evidence type="ECO:0000256" key="3">
    <source>
        <dbReference type="ARBA" id="ARBA00022630"/>
    </source>
</evidence>
<gene>
    <name evidence="16" type="ORF">GCM10011320_09050</name>
</gene>
<sequence length="472" mass="49407">MPETFDVIVIGAGPGGYVCAIRAAQLGLRVACVEKRETLGGTCLNIGCIPSKALLHSSEVFEETTHHLAEQGIIVGQVGLDLAKMQVRKGEVVSANVKGVEFLFKKNKVTWLKGEGRIVAPPGRADQETPGVVNVAGTDYAAKSIVIATGSESTPLRGVEVDEKRIVTSTGALELAEVPKSMVVIGGGVIGLELGSVWRRLGAEVTVVEFLDGILPGMDGEVRKQFERLLTKQGFKFRLKSKVTSAVADDTGVTLKVQPAAGGEAEELRADVVLLAIGRRPYVEALGLDAVGVALDERGRVKTDAHFATSIPGIYAIGDAITGAMLAHKAEDEGYALAEMLVGQKPHINYDAIPGVVYTWPEVAAVGATEEALKAAGVAYKVGKFPFTANGRARAMGATDGFVKILADKATDKVLGAHIIGPDAGTLIAEVALAIEFGASAEDVARTSHAHPSLNEAVKEAALAAWDKAVHI</sequence>
<dbReference type="Pfam" id="PF07992">
    <property type="entry name" value="Pyr_redox_2"/>
    <property type="match status" value="1"/>
</dbReference>
<name>A0A917NKC1_9PROT</name>
<evidence type="ECO:0000256" key="8">
    <source>
        <dbReference type="ARBA" id="ARBA00023284"/>
    </source>
</evidence>